<evidence type="ECO:0000313" key="1">
    <source>
        <dbReference type="EMBL" id="KPL90275.1"/>
    </source>
</evidence>
<dbReference type="AlphaFoldDB" id="A0A0P6YDU9"/>
<sequence length="74" mass="8219">MILSGTRPAVIHSVQAVSLHGSVFYDVMFAHDEQPERLIKARLGSEVMYANPQAGDLVTISYLMNMPTQVSKRD</sequence>
<evidence type="ECO:0000313" key="2">
    <source>
        <dbReference type="Proteomes" id="UP000050277"/>
    </source>
</evidence>
<dbReference type="Proteomes" id="UP000050277">
    <property type="component" value="Unassembled WGS sequence"/>
</dbReference>
<name>A0A0P6YDU9_9CHLR</name>
<dbReference type="EMBL" id="LGKP01000012">
    <property type="protein sequence ID" value="KPL90275.1"/>
    <property type="molecule type" value="Genomic_DNA"/>
</dbReference>
<comment type="caution">
    <text evidence="1">The sequence shown here is derived from an EMBL/GenBank/DDBJ whole genome shotgun (WGS) entry which is preliminary data.</text>
</comment>
<accession>A0A0P6YDU9</accession>
<protein>
    <submittedName>
        <fullName evidence="1">Uncharacterized protein</fullName>
    </submittedName>
</protein>
<gene>
    <name evidence="1" type="ORF">SE18_06505</name>
</gene>
<reference evidence="1 2" key="1">
    <citation type="submission" date="2015-07" db="EMBL/GenBank/DDBJ databases">
        <title>Whole genome sequence of Herpetosiphon geysericola DSM 7119.</title>
        <authorList>
            <person name="Hemp J."/>
            <person name="Ward L.M."/>
            <person name="Pace L.A."/>
            <person name="Fischer W.W."/>
        </authorList>
    </citation>
    <scope>NUCLEOTIDE SEQUENCE [LARGE SCALE GENOMIC DNA]</scope>
    <source>
        <strain evidence="1 2">DSM 7119</strain>
    </source>
</reference>
<proteinExistence type="predicted"/>
<dbReference type="OrthoDB" id="164228at2"/>
<organism evidence="1 2">
    <name type="scientific">Herpetosiphon geysericola</name>
    <dbReference type="NCBI Taxonomy" id="70996"/>
    <lineage>
        <taxon>Bacteria</taxon>
        <taxon>Bacillati</taxon>
        <taxon>Chloroflexota</taxon>
        <taxon>Chloroflexia</taxon>
        <taxon>Herpetosiphonales</taxon>
        <taxon>Herpetosiphonaceae</taxon>
        <taxon>Herpetosiphon</taxon>
    </lineage>
</organism>
<dbReference type="RefSeq" id="WP_054533623.1">
    <property type="nucleotide sequence ID" value="NZ_LGKP01000012.1"/>
</dbReference>
<keyword evidence="2" id="KW-1185">Reference proteome</keyword>